<comment type="caution">
    <text evidence="1">The sequence shown here is derived from an EMBL/GenBank/DDBJ whole genome shotgun (WGS) entry which is preliminary data.</text>
</comment>
<evidence type="ECO:0000313" key="1">
    <source>
        <dbReference type="EMBL" id="TMX74958.1"/>
    </source>
</evidence>
<organism evidence="1 2">
    <name type="scientific">Photobacterium damselae</name>
    <dbReference type="NCBI Taxonomy" id="38293"/>
    <lineage>
        <taxon>Bacteria</taxon>
        <taxon>Pseudomonadati</taxon>
        <taxon>Pseudomonadota</taxon>
        <taxon>Gammaproteobacteria</taxon>
        <taxon>Vibrionales</taxon>
        <taxon>Vibrionaceae</taxon>
        <taxon>Photobacterium</taxon>
    </lineage>
</organism>
<accession>A0ACD3SZG7</accession>
<name>A0ACD3SZG7_PHODM</name>
<protein>
    <submittedName>
        <fullName evidence="1">Uncharacterized protein</fullName>
    </submittedName>
</protein>
<proteinExistence type="predicted"/>
<dbReference type="Proteomes" id="UP000718715">
    <property type="component" value="Unassembled WGS sequence"/>
</dbReference>
<keyword evidence="2" id="KW-1185">Reference proteome</keyword>
<dbReference type="EMBL" id="PZOJ01000090">
    <property type="protein sequence ID" value="TMX74958.1"/>
    <property type="molecule type" value="Genomic_DNA"/>
</dbReference>
<gene>
    <name evidence="1" type="ORF">DA092_11030</name>
</gene>
<sequence>MNRIYRFLLAPCLMGYSLSNSASNNYPLEFADFFENRPETIEVTIAGSSRSEQLKAAVSYDSFQLLPVPSNVQSLAEYLERQKLSSSAIQKIIKALEQGVLANPGCTKSLLSCIPKDIPEQAEFVFDFDNKLLRIFISSDMLKPYNNTQEYYESSTSNEALINWSNLYLYADENDYTSNFLNNTLVGLPFGYLTVNSQYRNSNTDNDFTVFRALYSAEMNDRRILVGYQDQNALTFNSTDFLNYGANYSGTSLAYGSSHNLLKGDAKAQSRIYFFAPQGGQLEVYQNSRLLLSKVIAMGEQSIGYDELPIGTYTVNLLIKQGGKTVFEEQRQVVNSAQFSLPIGQWDYRLETGILDDKHVTSQNKNRYIPEKSKYYGRALTSYRLTESLFLGAGITTNENTSLSILGGSWAINEVATLQYSFGLFSSGGNYQFSQLTAAPFSFSTRVVNHKTLSPSNNLMTLLYGEKNLREYSAGISGNILQGRSFLNYFRYETEDTTNRSVSNNLSLTWSHQLLGGDFSLNSTYSRYDDGRDTWNTGISWRKSLGKSIVSQLGANVDHNGLMSTQDNLSYQYSGESYTGNTTAGLRWYQGESALGEISASVNGQTPFLRYDAYGYLNTSGSRSISTSLSGTQIWSKGRASFTDKQGQSFIELAPYELDSDPTSDPITLNYTALKNDHYWYNDQVNVGTTQLLRLPIYSDIDFDLDIESENVDTKKIDSRFFVTPGSYYLLRNEIIPLNSQIFLLNDMNDKPIKNARCIGSGCKSLELLSENGVFRLNYRSKQPFKLISDKRLCVYNPELMGQKYIQAYCLPGLDSGEQLVQEKNIIPQEKNNQSDSFVYIGKFDTTSIESILSRLNQVGLNAKYFETGSIKYVYIKHIEEYSIAQRLLLDNLTSIAIQDTINSKQLFTTR</sequence>
<reference evidence="1" key="1">
    <citation type="submission" date="2018-03" db="EMBL/GenBank/DDBJ databases">
        <title>Genomic characterization of a polymicrobial infection associated with a disease outbreak in Pacific white shrimp (Litopenaeus vannamei).</title>
        <authorList>
            <person name="Turner J.W."/>
            <person name="Bachand P.T."/>
            <person name="Tallman J."/>
            <person name="Elledge N.C."/>
            <person name="Pinnell L.J."/>
            <person name="Laughlin R.C."/>
            <person name="Zimba P.V."/>
        </authorList>
    </citation>
    <scope>NUCLEOTIDE SEQUENCE</scope>
    <source>
        <strain evidence="1">Hep-2b-22</strain>
    </source>
</reference>
<evidence type="ECO:0000313" key="2">
    <source>
        <dbReference type="Proteomes" id="UP000718715"/>
    </source>
</evidence>